<dbReference type="Proteomes" id="UP000605670">
    <property type="component" value="Unassembled WGS sequence"/>
</dbReference>
<name>A0A917F979_9MICO</name>
<organism evidence="1 2">
    <name type="scientific">Ornithinimicrobium tianjinense</name>
    <dbReference type="NCBI Taxonomy" id="1195761"/>
    <lineage>
        <taxon>Bacteria</taxon>
        <taxon>Bacillati</taxon>
        <taxon>Actinomycetota</taxon>
        <taxon>Actinomycetes</taxon>
        <taxon>Micrococcales</taxon>
        <taxon>Ornithinimicrobiaceae</taxon>
        <taxon>Ornithinimicrobium</taxon>
    </lineage>
</organism>
<dbReference type="EMBL" id="BMEM01000004">
    <property type="protein sequence ID" value="GGF57074.1"/>
    <property type="molecule type" value="Genomic_DNA"/>
</dbReference>
<evidence type="ECO:0000313" key="2">
    <source>
        <dbReference type="Proteomes" id="UP000605670"/>
    </source>
</evidence>
<gene>
    <name evidence="1" type="ORF">GCM10011366_26150</name>
</gene>
<sequence length="55" mass="6231">MQQTEHQGIPLLWRDGPAPLTGALVFRVGARDEDFRTAQVTHAVELFDVPDDEFH</sequence>
<dbReference type="RefSeq" id="WP_188431465.1">
    <property type="nucleotide sequence ID" value="NZ_BAABKH010000014.1"/>
</dbReference>
<proteinExistence type="predicted"/>
<evidence type="ECO:0000313" key="1">
    <source>
        <dbReference type="EMBL" id="GGF57074.1"/>
    </source>
</evidence>
<dbReference type="AlphaFoldDB" id="A0A917F979"/>
<reference evidence="1" key="1">
    <citation type="journal article" date="2014" name="Int. J. Syst. Evol. Microbiol.">
        <title>Complete genome sequence of Corynebacterium casei LMG S-19264T (=DSM 44701T), isolated from a smear-ripened cheese.</title>
        <authorList>
            <consortium name="US DOE Joint Genome Institute (JGI-PGF)"/>
            <person name="Walter F."/>
            <person name="Albersmeier A."/>
            <person name="Kalinowski J."/>
            <person name="Ruckert C."/>
        </authorList>
    </citation>
    <scope>NUCLEOTIDE SEQUENCE</scope>
    <source>
        <strain evidence="1">CGMCC 1.12160</strain>
    </source>
</reference>
<protein>
    <submittedName>
        <fullName evidence="1">Uncharacterized protein</fullName>
    </submittedName>
</protein>
<keyword evidence="2" id="KW-1185">Reference proteome</keyword>
<comment type="caution">
    <text evidence="1">The sequence shown here is derived from an EMBL/GenBank/DDBJ whole genome shotgun (WGS) entry which is preliminary data.</text>
</comment>
<reference evidence="1" key="2">
    <citation type="submission" date="2020-09" db="EMBL/GenBank/DDBJ databases">
        <authorList>
            <person name="Sun Q."/>
            <person name="Zhou Y."/>
        </authorList>
    </citation>
    <scope>NUCLEOTIDE SEQUENCE</scope>
    <source>
        <strain evidence="1">CGMCC 1.12160</strain>
    </source>
</reference>
<accession>A0A917F979</accession>